<evidence type="ECO:0000256" key="2">
    <source>
        <dbReference type="ARBA" id="ARBA00022801"/>
    </source>
</evidence>
<evidence type="ECO:0000256" key="3">
    <source>
        <dbReference type="ARBA" id="ARBA00023295"/>
    </source>
</evidence>
<dbReference type="InterPro" id="IPR050542">
    <property type="entry name" value="Glycosyl_Hydrlase18_Chitinase"/>
</dbReference>
<dbReference type="Proteomes" id="UP000618931">
    <property type="component" value="Unassembled WGS sequence"/>
</dbReference>
<feature type="domain" description="GH18" evidence="7">
    <location>
        <begin position="33"/>
        <end position="360"/>
    </location>
</feature>
<dbReference type="Gene3D" id="3.20.20.80">
    <property type="entry name" value="Glycosidases"/>
    <property type="match status" value="1"/>
</dbReference>
<evidence type="ECO:0000313" key="8">
    <source>
        <dbReference type="EMBL" id="MBF9224235.1"/>
    </source>
</evidence>
<dbReference type="SUPFAM" id="SSF51445">
    <property type="entry name" value="(Trans)glycosidases"/>
    <property type="match status" value="1"/>
</dbReference>
<dbReference type="SMART" id="SM00636">
    <property type="entry name" value="Glyco_18"/>
    <property type="match status" value="1"/>
</dbReference>
<keyword evidence="9" id="KW-1185">Reference proteome</keyword>
<keyword evidence="2 4" id="KW-0378">Hydrolase</keyword>
<comment type="similarity">
    <text evidence="5">Belongs to the glycosyl hydrolase 18 family.</text>
</comment>
<dbReference type="PANTHER" id="PTHR45708:SF49">
    <property type="entry name" value="ENDOCHITINASE"/>
    <property type="match status" value="1"/>
</dbReference>
<dbReference type="InterPro" id="IPR011583">
    <property type="entry name" value="Chitinase_II/V-like_cat"/>
</dbReference>
<dbReference type="PROSITE" id="PS51910">
    <property type="entry name" value="GH18_2"/>
    <property type="match status" value="1"/>
</dbReference>
<reference evidence="8 9" key="1">
    <citation type="submission" date="2020-11" db="EMBL/GenBank/DDBJ databases">
        <authorList>
            <person name="Kim M.K."/>
        </authorList>
    </citation>
    <scope>NUCLEOTIDE SEQUENCE [LARGE SCALE GENOMIC DNA]</scope>
    <source>
        <strain evidence="8 9">BT662</strain>
    </source>
</reference>
<evidence type="ECO:0000313" key="9">
    <source>
        <dbReference type="Proteomes" id="UP000618931"/>
    </source>
</evidence>
<gene>
    <name evidence="8" type="ORF">I2H31_24240</name>
</gene>
<dbReference type="InterPro" id="IPR001579">
    <property type="entry name" value="Glyco_hydro_18_chit_AS"/>
</dbReference>
<dbReference type="Pfam" id="PF00704">
    <property type="entry name" value="Glyco_hydro_18"/>
    <property type="match status" value="1"/>
</dbReference>
<feature type="region of interest" description="Disordered" evidence="6">
    <location>
        <begin position="367"/>
        <end position="392"/>
    </location>
</feature>
<feature type="compositionally biased region" description="Basic residues" evidence="6">
    <location>
        <begin position="378"/>
        <end position="392"/>
    </location>
</feature>
<dbReference type="InterPro" id="IPR001223">
    <property type="entry name" value="Glyco_hydro18_cat"/>
</dbReference>
<accession>A0ABS0IBA3</accession>
<protein>
    <recommendedName>
        <fullName evidence="1">chitinase</fullName>
        <ecNumber evidence="1">3.2.1.14</ecNumber>
    </recommendedName>
</protein>
<dbReference type="PANTHER" id="PTHR45708">
    <property type="entry name" value="ENDOCHITINASE"/>
    <property type="match status" value="1"/>
</dbReference>
<evidence type="ECO:0000256" key="4">
    <source>
        <dbReference type="RuleBase" id="RU000489"/>
    </source>
</evidence>
<evidence type="ECO:0000256" key="1">
    <source>
        <dbReference type="ARBA" id="ARBA00012729"/>
    </source>
</evidence>
<organism evidence="8 9">
    <name type="scientific">Hymenobacter ruricola</name>
    <dbReference type="NCBI Taxonomy" id="2791023"/>
    <lineage>
        <taxon>Bacteria</taxon>
        <taxon>Pseudomonadati</taxon>
        <taxon>Bacteroidota</taxon>
        <taxon>Cytophagia</taxon>
        <taxon>Cytophagales</taxon>
        <taxon>Hymenobacteraceae</taxon>
        <taxon>Hymenobacter</taxon>
    </lineage>
</organism>
<keyword evidence="3 4" id="KW-0326">Glycosidase</keyword>
<sequence length="392" mass="42337">MTTPVQRQQTLMVWAVALLGLLAFCSDAQGQRRVIVGYFQNWNNTSAPYVRLRDVDARYNVVDVSFATPVSASDMTMTFAPTQQPKAEFIADMRVLQGQGRKVLISVGGANGPVELNTTADKDKFVSTMKALISEYGFDGFDIDLEGHSVILNAGDSNFKSSTTPKIVNLIAAVRDITTYFRGLGKDFWLTAAPETQYVQGGYGSYGTAFGSYLPVLYGLRDLLTFVHVQCYNTGPQRALDGRMYGQGTPDFIVAMTDMLLRGFPVAGNPAEVFPALRPDQVAFGLPATGTGAAPAGGYVTPDDLTQALAYLVKGVSYGGAYVLAASYPNLRGVMTWSINWDRPQGNLFVANANNFFSALDSFNTPPAVGPAGPGRPQPKRPTRHHAHGQPH</sequence>
<proteinExistence type="inferred from homology"/>
<comment type="caution">
    <text evidence="8">The sequence shown here is derived from an EMBL/GenBank/DDBJ whole genome shotgun (WGS) entry which is preliminary data.</text>
</comment>
<dbReference type="InterPro" id="IPR017853">
    <property type="entry name" value="GH"/>
</dbReference>
<dbReference type="EMBL" id="JADQDM010000025">
    <property type="protein sequence ID" value="MBF9224235.1"/>
    <property type="molecule type" value="Genomic_DNA"/>
</dbReference>
<evidence type="ECO:0000256" key="6">
    <source>
        <dbReference type="SAM" id="MobiDB-lite"/>
    </source>
</evidence>
<dbReference type="CDD" id="cd02871">
    <property type="entry name" value="GH18_chitinase_D-like"/>
    <property type="match status" value="1"/>
</dbReference>
<name>A0ABS0IBA3_9BACT</name>
<evidence type="ECO:0000259" key="7">
    <source>
        <dbReference type="PROSITE" id="PS51910"/>
    </source>
</evidence>
<evidence type="ECO:0000256" key="5">
    <source>
        <dbReference type="RuleBase" id="RU004453"/>
    </source>
</evidence>
<dbReference type="PROSITE" id="PS01095">
    <property type="entry name" value="GH18_1"/>
    <property type="match status" value="1"/>
</dbReference>
<dbReference type="EC" id="3.2.1.14" evidence="1"/>